<evidence type="ECO:0000313" key="3">
    <source>
        <dbReference type="Proteomes" id="UP001260959"/>
    </source>
</evidence>
<accession>A0ABU1DZQ1</accession>
<dbReference type="Proteomes" id="UP001260959">
    <property type="component" value="Unassembled WGS sequence"/>
</dbReference>
<comment type="caution">
    <text evidence="2">The sequence shown here is derived from an EMBL/GenBank/DDBJ whole genome shotgun (WGS) entry which is preliminary data.</text>
</comment>
<protein>
    <recommendedName>
        <fullName evidence="4">Peptidase M12B domain-containing protein</fullName>
    </recommendedName>
</protein>
<dbReference type="EMBL" id="JAVIXS010000001">
    <property type="protein sequence ID" value="MDR4950985.1"/>
    <property type="molecule type" value="Genomic_DNA"/>
</dbReference>
<feature type="compositionally biased region" description="Polar residues" evidence="1">
    <location>
        <begin position="217"/>
        <end position="227"/>
    </location>
</feature>
<dbReference type="RefSeq" id="WP_309521368.1">
    <property type="nucleotide sequence ID" value="NZ_JAVIXS010000001.1"/>
</dbReference>
<dbReference type="SUPFAM" id="SSF55486">
    <property type="entry name" value="Metalloproteases ('zincins'), catalytic domain"/>
    <property type="match status" value="1"/>
</dbReference>
<dbReference type="InterPro" id="IPR024079">
    <property type="entry name" value="MetalloPept_cat_dom_sf"/>
</dbReference>
<evidence type="ECO:0000313" key="2">
    <source>
        <dbReference type="EMBL" id="MDR4950985.1"/>
    </source>
</evidence>
<dbReference type="Gene3D" id="3.40.390.10">
    <property type="entry name" value="Collagenase (Catalytic Domain)"/>
    <property type="match status" value="1"/>
</dbReference>
<gene>
    <name evidence="2" type="ORF">REB14_02165</name>
</gene>
<keyword evidence="3" id="KW-1185">Reference proteome</keyword>
<dbReference type="PROSITE" id="PS51257">
    <property type="entry name" value="PROKAR_LIPOPROTEIN"/>
    <property type="match status" value="1"/>
</dbReference>
<evidence type="ECO:0000256" key="1">
    <source>
        <dbReference type="SAM" id="MobiDB-lite"/>
    </source>
</evidence>
<name>A0ABU1DZQ1_9FLAO</name>
<reference evidence="2 3" key="1">
    <citation type="submission" date="2023-08" db="EMBL/GenBank/DDBJ databases">
        <authorList>
            <person name="Maltman C."/>
        </authorList>
    </citation>
    <scope>NUCLEOTIDE SEQUENCE [LARGE SCALE GENOMIC DNA]</scope>
    <source>
        <strain evidence="2 3">ES2</strain>
    </source>
</reference>
<evidence type="ECO:0008006" key="4">
    <source>
        <dbReference type="Google" id="ProtNLM"/>
    </source>
</evidence>
<feature type="region of interest" description="Disordered" evidence="1">
    <location>
        <begin position="207"/>
        <end position="229"/>
    </location>
</feature>
<sequence length="439" mass="49544">MKKIMISMAFAATLFVSCHNENLETSSSADNGVVTNNGSMYKISELPLIPDFAKPIEKEGEVRKFTLIKNDGTKLYFELTSNSDTLFGKKRTFTGSVNTDGKINENVIMIVGENGFDLFYNDKNQDFRLKGKNELNIGYKPIKFNPQGKLKTQFLAYAQKNGIDGQQMLNQFNKKMVNDNNQYNTIIENSNHYVLLNETASNQKRKSAEGQVKCGTNHLTSTPGELNNKTEDIAKNSNIVLTYNIELIGMIGDPDFDNQYTHLATSLKGIDPNIQINWWQYKFTNHSPLNPDGTINYGYLDEIIEWTNALSKVDNSLDQIKKLQIFSASHPYKNPKMRHVRVALFGNNWNDANGRAGLNVYKGTNSDYPNFYRENSVAIANDNYNSTLAHECGHNLGADHADNTGDVMYEKLNGFFGAYNAYNHHDATNISKIKNSFTY</sequence>
<organism evidence="2 3">
    <name type="scientific">Chryseobacterium metallicongregator</name>
    <dbReference type="NCBI Taxonomy" id="3073042"/>
    <lineage>
        <taxon>Bacteria</taxon>
        <taxon>Pseudomonadati</taxon>
        <taxon>Bacteroidota</taxon>
        <taxon>Flavobacteriia</taxon>
        <taxon>Flavobacteriales</taxon>
        <taxon>Weeksellaceae</taxon>
        <taxon>Chryseobacterium group</taxon>
        <taxon>Chryseobacterium</taxon>
    </lineage>
</organism>
<proteinExistence type="predicted"/>